<evidence type="ECO:0000313" key="2">
    <source>
        <dbReference type="Proteomes" id="UP000033140"/>
    </source>
</evidence>
<proteinExistence type="predicted"/>
<keyword evidence="2" id="KW-1185">Reference proteome</keyword>
<reference evidence="1 2" key="1">
    <citation type="journal article" date="2011" name="J. Gen. Appl. Microbiol.">
        <title>Draft genome sequencing of the enigmatic yeast Saitoella complicata.</title>
        <authorList>
            <person name="Nishida H."/>
            <person name="Hamamoto M."/>
            <person name="Sugiyama J."/>
        </authorList>
    </citation>
    <scope>NUCLEOTIDE SEQUENCE [LARGE SCALE GENOMIC DNA]</scope>
    <source>
        <strain evidence="1 2">NRRL Y-17804</strain>
    </source>
</reference>
<dbReference type="EMBL" id="BACD03000002">
    <property type="protein sequence ID" value="GAO46164.1"/>
    <property type="molecule type" value="Genomic_DNA"/>
</dbReference>
<reference evidence="1 2" key="2">
    <citation type="journal article" date="2014" name="J. Gen. Appl. Microbiol.">
        <title>The early diverging ascomycetous budding yeast Saitoella complicata has three histone deacetylases belonging to the Clr6, Hos2, and Rpd3 lineages.</title>
        <authorList>
            <person name="Nishida H."/>
            <person name="Matsumoto T."/>
            <person name="Kondo S."/>
            <person name="Hamamoto M."/>
            <person name="Yoshikawa H."/>
        </authorList>
    </citation>
    <scope>NUCLEOTIDE SEQUENCE [LARGE SCALE GENOMIC DNA]</scope>
    <source>
        <strain evidence="1 2">NRRL Y-17804</strain>
    </source>
</reference>
<organism evidence="1 2">
    <name type="scientific">Saitoella complicata (strain BCRC 22490 / CBS 7301 / JCM 7358 / NBRC 10748 / NRRL Y-17804)</name>
    <dbReference type="NCBI Taxonomy" id="698492"/>
    <lineage>
        <taxon>Eukaryota</taxon>
        <taxon>Fungi</taxon>
        <taxon>Dikarya</taxon>
        <taxon>Ascomycota</taxon>
        <taxon>Taphrinomycotina</taxon>
        <taxon>Taphrinomycotina incertae sedis</taxon>
        <taxon>Saitoella</taxon>
    </lineage>
</organism>
<protein>
    <submittedName>
        <fullName evidence="1">Uncharacterized protein</fullName>
    </submittedName>
</protein>
<gene>
    <name evidence="1" type="ORF">G7K_0401-t1</name>
</gene>
<sequence>MGLSIGSNGRLLTDHKRIRAFLGRVERTVRGMETVLRATHFYFPNAQGTTRSYDIPKRENPRIYLRMEEARRALVAALRSLASVTRLVRRSA</sequence>
<comment type="caution">
    <text evidence="1">The sequence shown here is derived from an EMBL/GenBank/DDBJ whole genome shotgun (WGS) entry which is preliminary data.</text>
</comment>
<dbReference type="AlphaFoldDB" id="A0A0E9N8L4"/>
<dbReference type="Proteomes" id="UP000033140">
    <property type="component" value="Unassembled WGS sequence"/>
</dbReference>
<reference evidence="1 2" key="3">
    <citation type="journal article" date="2015" name="Genome Announc.">
        <title>Draft Genome Sequence of the Archiascomycetous Yeast Saitoella complicata.</title>
        <authorList>
            <person name="Yamauchi K."/>
            <person name="Kondo S."/>
            <person name="Hamamoto M."/>
            <person name="Takahashi Y."/>
            <person name="Ogura Y."/>
            <person name="Hayashi T."/>
            <person name="Nishida H."/>
        </authorList>
    </citation>
    <scope>NUCLEOTIDE SEQUENCE [LARGE SCALE GENOMIC DNA]</scope>
    <source>
        <strain evidence="1 2">NRRL Y-17804</strain>
    </source>
</reference>
<evidence type="ECO:0000313" key="1">
    <source>
        <dbReference type="EMBL" id="GAO46164.1"/>
    </source>
</evidence>
<accession>A0A0E9N8L4</accession>
<name>A0A0E9N8L4_SAICN</name>